<feature type="chain" id="PRO_5025527176" description="Glucose-methanol-choline oxidoreductase N-terminal domain-containing protein" evidence="7">
    <location>
        <begin position="21"/>
        <end position="790"/>
    </location>
</feature>
<feature type="domain" description="Glucose-methanol-choline oxidoreductase N-terminal" evidence="8">
    <location>
        <begin position="328"/>
        <end position="351"/>
    </location>
</feature>
<dbReference type="Pfam" id="PF00732">
    <property type="entry name" value="GMC_oxred_N"/>
    <property type="match status" value="1"/>
</dbReference>
<dbReference type="Pfam" id="PF05199">
    <property type="entry name" value="GMC_oxred_C"/>
    <property type="match status" value="1"/>
</dbReference>
<feature type="signal peptide" evidence="7">
    <location>
        <begin position="1"/>
        <end position="20"/>
    </location>
</feature>
<feature type="region of interest" description="Disordered" evidence="6">
    <location>
        <begin position="219"/>
        <end position="240"/>
    </location>
</feature>
<feature type="domain" description="Glucose-methanol-choline oxidoreductase N-terminal" evidence="9">
    <location>
        <begin position="496"/>
        <end position="510"/>
    </location>
</feature>
<reference evidence="10" key="1">
    <citation type="journal article" date="2020" name="Stud. Mycol.">
        <title>101 Dothideomycetes genomes: a test case for predicting lifestyles and emergence of pathogens.</title>
        <authorList>
            <person name="Haridas S."/>
            <person name="Albert R."/>
            <person name="Binder M."/>
            <person name="Bloem J."/>
            <person name="Labutti K."/>
            <person name="Salamov A."/>
            <person name="Andreopoulos B."/>
            <person name="Baker S."/>
            <person name="Barry K."/>
            <person name="Bills G."/>
            <person name="Bluhm B."/>
            <person name="Cannon C."/>
            <person name="Castanera R."/>
            <person name="Culley D."/>
            <person name="Daum C."/>
            <person name="Ezra D."/>
            <person name="Gonzalez J."/>
            <person name="Henrissat B."/>
            <person name="Kuo A."/>
            <person name="Liang C."/>
            <person name="Lipzen A."/>
            <person name="Lutzoni F."/>
            <person name="Magnuson J."/>
            <person name="Mondo S."/>
            <person name="Nolan M."/>
            <person name="Ohm R."/>
            <person name="Pangilinan J."/>
            <person name="Park H.-J."/>
            <person name="Ramirez L."/>
            <person name="Alfaro M."/>
            <person name="Sun H."/>
            <person name="Tritt A."/>
            <person name="Yoshinaga Y."/>
            <person name="Zwiers L.-H."/>
            <person name="Turgeon B."/>
            <person name="Goodwin S."/>
            <person name="Spatafora J."/>
            <person name="Crous P."/>
            <person name="Grigoriev I."/>
        </authorList>
    </citation>
    <scope>NUCLEOTIDE SEQUENCE</scope>
    <source>
        <strain evidence="10">Tuck. ex Michener</strain>
    </source>
</reference>
<dbReference type="InterPro" id="IPR036188">
    <property type="entry name" value="FAD/NAD-bd_sf"/>
</dbReference>
<keyword evidence="11" id="KW-1185">Reference proteome</keyword>
<keyword evidence="3 5" id="KW-0274">FAD</keyword>
<evidence type="ECO:0000313" key="11">
    <source>
        <dbReference type="Proteomes" id="UP000800092"/>
    </source>
</evidence>
<dbReference type="SUPFAM" id="SSF54373">
    <property type="entry name" value="FAD-linked reductases, C-terminal domain"/>
    <property type="match status" value="1"/>
</dbReference>
<dbReference type="InterPro" id="IPR002938">
    <property type="entry name" value="FAD-bd"/>
</dbReference>
<evidence type="ECO:0000256" key="6">
    <source>
        <dbReference type="SAM" id="MobiDB-lite"/>
    </source>
</evidence>
<evidence type="ECO:0000259" key="9">
    <source>
        <dbReference type="PROSITE" id="PS00624"/>
    </source>
</evidence>
<feature type="non-terminal residue" evidence="10">
    <location>
        <position position="790"/>
    </location>
</feature>
<comment type="similarity">
    <text evidence="1 5">Belongs to the GMC oxidoreductase family.</text>
</comment>
<dbReference type="GO" id="GO:0071949">
    <property type="term" value="F:FAD binding"/>
    <property type="evidence" value="ECO:0007669"/>
    <property type="project" value="InterPro"/>
</dbReference>
<dbReference type="Gene3D" id="2.60.40.1210">
    <property type="entry name" value="Cellobiose dehydrogenase, cytochrome domain"/>
    <property type="match status" value="1"/>
</dbReference>
<keyword evidence="2 5" id="KW-0285">Flavoprotein</keyword>
<dbReference type="SUPFAM" id="SSF51905">
    <property type="entry name" value="FAD/NAD(P)-binding domain"/>
    <property type="match status" value="1"/>
</dbReference>
<dbReference type="GO" id="GO:0016614">
    <property type="term" value="F:oxidoreductase activity, acting on CH-OH group of donors"/>
    <property type="evidence" value="ECO:0007669"/>
    <property type="project" value="InterPro"/>
</dbReference>
<keyword evidence="7" id="KW-0732">Signal</keyword>
<accession>A0A6A6GYA4</accession>
<dbReference type="EMBL" id="ML991841">
    <property type="protein sequence ID" value="KAF2230450.1"/>
    <property type="molecule type" value="Genomic_DNA"/>
</dbReference>
<dbReference type="Pfam" id="PF16010">
    <property type="entry name" value="CDH-cyt"/>
    <property type="match status" value="1"/>
</dbReference>
<sequence>MRSFLFAGAAAIGLAVQATAQETYTSSAYTDPNTGIDFQRFYENSQIKAGYSFGLVLPEKPTTDFIGQLVVPLNSSQGWGAVSLGGAMTNTLLFTAWTSNNKIMTSFREATAYATPPVYTATTVTASPIANGTFINTTHFSCTFLCSGCILGNSVTFGSDATNSELGYAVSATNPTDPTDPGTAFSYHDEGYGEYNMAFVNATSPQYATWASWATASSTASSPSSPAGSNSTSPAKPTGPATVSNATYDVIVVGGGPSGIITAERLAENGASVLLLERGQASTVSTGSTDTLPWNDTLTPYDLPALGSSLTKLADVNEFCDDTASTAGCLLGGSSSINALNFIHPPEHDFERWPTGWKWADVSGAATRLYARNPGTTMPSKDGKHYDQSAFNIVSNFLKTRGWTQVDSIQNPNAKTLAFSQPAWSILNSKRAGPVRTYLPVGLALKSKPLTLKLNTKVTNVIRTGSTITGVLTTANDGSSMIINVNKGGKVVLAAGALSTPRILWNSGIGLSDALNTVKSGTSGVVLPSESDWISLPVGHNMKDHPQYVLPFNSKNNFTALNWGTIPTDPSTPDQTLYDAGSGPLVQASQRLHMWTSDSSTLDGVTRYFQGTVSALASGVITMKMFLTHGGTSTGVLGISPEGNTIVQTAPWMNTAADRQAMTNFLQWLLDSTNAANSTMAYSGGSTNASTLIDSRITGDHWTGTARMGTDDGRVNNGTSVVDTNTKVYGTDNLFVVDASIHPDLPTGNTQAIIMVVAEQAAAKIAAYKVTSGSGNSSALTSGPSSALPT</sequence>
<dbReference type="Proteomes" id="UP000800092">
    <property type="component" value="Unassembled WGS sequence"/>
</dbReference>
<dbReference type="AlphaFoldDB" id="A0A6A6GYA4"/>
<evidence type="ECO:0000256" key="3">
    <source>
        <dbReference type="ARBA" id="ARBA00022827"/>
    </source>
</evidence>
<dbReference type="PANTHER" id="PTHR47190">
    <property type="entry name" value="DEHYDROGENASE, PUTATIVE-RELATED"/>
    <property type="match status" value="1"/>
</dbReference>
<name>A0A6A6GYA4_VIRVR</name>
<evidence type="ECO:0000256" key="2">
    <source>
        <dbReference type="ARBA" id="ARBA00022630"/>
    </source>
</evidence>
<dbReference type="OrthoDB" id="413885at2759"/>
<dbReference type="Gene3D" id="3.30.410.10">
    <property type="entry name" value="Cholesterol Oxidase, domain 2"/>
    <property type="match status" value="1"/>
</dbReference>
<dbReference type="PROSITE" id="PS00623">
    <property type="entry name" value="GMC_OXRED_1"/>
    <property type="match status" value="1"/>
</dbReference>
<dbReference type="PANTHER" id="PTHR47190:SF4">
    <property type="entry name" value="DEHYDROGENASE, PUTATIVE-RELATED"/>
    <property type="match status" value="1"/>
</dbReference>
<dbReference type="SUPFAM" id="SSF49344">
    <property type="entry name" value="CBD9-like"/>
    <property type="match status" value="1"/>
</dbReference>
<evidence type="ECO:0000256" key="7">
    <source>
        <dbReference type="SAM" id="SignalP"/>
    </source>
</evidence>
<keyword evidence="4" id="KW-0560">Oxidoreductase</keyword>
<dbReference type="InterPro" id="IPR053208">
    <property type="entry name" value="GMC_Oxidoreductase_CD"/>
</dbReference>
<evidence type="ECO:0000259" key="8">
    <source>
        <dbReference type="PROSITE" id="PS00623"/>
    </source>
</evidence>
<dbReference type="InterPro" id="IPR000172">
    <property type="entry name" value="GMC_OxRdtase_N"/>
</dbReference>
<dbReference type="CDD" id="cd09630">
    <property type="entry name" value="CDH_like_cytochrome"/>
    <property type="match status" value="1"/>
</dbReference>
<protein>
    <recommendedName>
        <fullName evidence="8 9">Glucose-methanol-choline oxidoreductase N-terminal domain-containing protein</fullName>
    </recommendedName>
</protein>
<evidence type="ECO:0000256" key="1">
    <source>
        <dbReference type="ARBA" id="ARBA00010790"/>
    </source>
</evidence>
<gene>
    <name evidence="10" type="ORF">EV356DRAFT_420471</name>
</gene>
<evidence type="ECO:0000256" key="4">
    <source>
        <dbReference type="ARBA" id="ARBA00023002"/>
    </source>
</evidence>
<dbReference type="Gene3D" id="3.50.50.60">
    <property type="entry name" value="FAD/NAD(P)-binding domain"/>
    <property type="match status" value="1"/>
</dbReference>
<dbReference type="InterPro" id="IPR015920">
    <property type="entry name" value="Cellobiose_DH-like_cyt"/>
</dbReference>
<feature type="compositionally biased region" description="Low complexity" evidence="6">
    <location>
        <begin position="219"/>
        <end position="235"/>
    </location>
</feature>
<dbReference type="InterPro" id="IPR007867">
    <property type="entry name" value="GMC_OxRtase_C"/>
</dbReference>
<proteinExistence type="inferred from homology"/>
<evidence type="ECO:0000313" key="10">
    <source>
        <dbReference type="EMBL" id="KAF2230450.1"/>
    </source>
</evidence>
<evidence type="ECO:0000256" key="5">
    <source>
        <dbReference type="RuleBase" id="RU003968"/>
    </source>
</evidence>
<organism evidence="10 11">
    <name type="scientific">Viridothelium virens</name>
    <name type="common">Speckled blister lichen</name>
    <name type="synonym">Trypethelium virens</name>
    <dbReference type="NCBI Taxonomy" id="1048519"/>
    <lineage>
        <taxon>Eukaryota</taxon>
        <taxon>Fungi</taxon>
        <taxon>Dikarya</taxon>
        <taxon>Ascomycota</taxon>
        <taxon>Pezizomycotina</taxon>
        <taxon>Dothideomycetes</taxon>
        <taxon>Dothideomycetes incertae sedis</taxon>
        <taxon>Trypetheliales</taxon>
        <taxon>Trypetheliaceae</taxon>
        <taxon>Viridothelium</taxon>
    </lineage>
</organism>
<dbReference type="PROSITE" id="PS00624">
    <property type="entry name" value="GMC_OXRED_2"/>
    <property type="match status" value="1"/>
</dbReference>
<dbReference type="Pfam" id="PF01494">
    <property type="entry name" value="FAD_binding_3"/>
    <property type="match status" value="1"/>
</dbReference>